<reference evidence="2 3" key="2">
    <citation type="journal article" date="2012" name="PLoS Pathog.">
        <title>Diverse lifestyles and strategies of plant pathogenesis encoded in the genomes of eighteen Dothideomycetes fungi.</title>
        <authorList>
            <person name="Ohm R.A."/>
            <person name="Feau N."/>
            <person name="Henrissat B."/>
            <person name="Schoch C.L."/>
            <person name="Horwitz B.A."/>
            <person name="Barry K.W."/>
            <person name="Condon B.J."/>
            <person name="Copeland A.C."/>
            <person name="Dhillon B."/>
            <person name="Glaser F."/>
            <person name="Hesse C.N."/>
            <person name="Kosti I."/>
            <person name="LaButti K."/>
            <person name="Lindquist E.A."/>
            <person name="Lucas S."/>
            <person name="Salamov A.A."/>
            <person name="Bradshaw R.E."/>
            <person name="Ciuffetti L."/>
            <person name="Hamelin R.C."/>
            <person name="Kema G.H.J."/>
            <person name="Lawrence C."/>
            <person name="Scott J.A."/>
            <person name="Spatafora J.W."/>
            <person name="Turgeon B.G."/>
            <person name="de Wit P.J.G.M."/>
            <person name="Zhong S."/>
            <person name="Goodwin S.B."/>
            <person name="Grigoriev I.V."/>
        </authorList>
    </citation>
    <scope>NUCLEOTIDE SEQUENCE [LARGE SCALE GENOMIC DNA]</scope>
    <source>
        <strain evidence="3">NZE10 / CBS 128990</strain>
    </source>
</reference>
<protein>
    <submittedName>
        <fullName evidence="2">Uncharacterized protein</fullName>
    </submittedName>
</protein>
<evidence type="ECO:0000313" key="2">
    <source>
        <dbReference type="EMBL" id="EME45875.1"/>
    </source>
</evidence>
<dbReference type="Proteomes" id="UP000016933">
    <property type="component" value="Unassembled WGS sequence"/>
</dbReference>
<feature type="region of interest" description="Disordered" evidence="1">
    <location>
        <begin position="1"/>
        <end position="59"/>
    </location>
</feature>
<organism evidence="2 3">
    <name type="scientific">Dothistroma septosporum (strain NZE10 / CBS 128990)</name>
    <name type="common">Red band needle blight fungus</name>
    <name type="synonym">Mycosphaerella pini</name>
    <dbReference type="NCBI Taxonomy" id="675120"/>
    <lineage>
        <taxon>Eukaryota</taxon>
        <taxon>Fungi</taxon>
        <taxon>Dikarya</taxon>
        <taxon>Ascomycota</taxon>
        <taxon>Pezizomycotina</taxon>
        <taxon>Dothideomycetes</taxon>
        <taxon>Dothideomycetidae</taxon>
        <taxon>Mycosphaerellales</taxon>
        <taxon>Mycosphaerellaceae</taxon>
        <taxon>Dothistroma</taxon>
    </lineage>
</organism>
<proteinExistence type="predicted"/>
<name>N1PU44_DOTSN</name>
<accession>N1PU44</accession>
<reference evidence="3" key="1">
    <citation type="journal article" date="2012" name="PLoS Genet.">
        <title>The genomes of the fungal plant pathogens Cladosporium fulvum and Dothistroma septosporum reveal adaptation to different hosts and lifestyles but also signatures of common ancestry.</title>
        <authorList>
            <person name="de Wit P.J.G.M."/>
            <person name="van der Burgt A."/>
            <person name="Oekmen B."/>
            <person name="Stergiopoulos I."/>
            <person name="Abd-Elsalam K.A."/>
            <person name="Aerts A.L."/>
            <person name="Bahkali A.H."/>
            <person name="Beenen H.G."/>
            <person name="Chettri P."/>
            <person name="Cox M.P."/>
            <person name="Datema E."/>
            <person name="de Vries R.P."/>
            <person name="Dhillon B."/>
            <person name="Ganley A.R."/>
            <person name="Griffiths S.A."/>
            <person name="Guo Y."/>
            <person name="Hamelin R.C."/>
            <person name="Henrissat B."/>
            <person name="Kabir M.S."/>
            <person name="Jashni M.K."/>
            <person name="Kema G."/>
            <person name="Klaubauf S."/>
            <person name="Lapidus A."/>
            <person name="Levasseur A."/>
            <person name="Lindquist E."/>
            <person name="Mehrabi R."/>
            <person name="Ohm R.A."/>
            <person name="Owen T.J."/>
            <person name="Salamov A."/>
            <person name="Schwelm A."/>
            <person name="Schijlen E."/>
            <person name="Sun H."/>
            <person name="van den Burg H.A."/>
            <person name="van Ham R.C.H.J."/>
            <person name="Zhang S."/>
            <person name="Goodwin S.B."/>
            <person name="Grigoriev I.V."/>
            <person name="Collemare J."/>
            <person name="Bradshaw R.E."/>
        </authorList>
    </citation>
    <scope>NUCLEOTIDE SEQUENCE [LARGE SCALE GENOMIC DNA]</scope>
    <source>
        <strain evidence="3">NZE10 / CBS 128990</strain>
    </source>
</reference>
<keyword evidence="3" id="KW-1185">Reference proteome</keyword>
<dbReference type="AlphaFoldDB" id="N1PU44"/>
<evidence type="ECO:0000256" key="1">
    <source>
        <dbReference type="SAM" id="MobiDB-lite"/>
    </source>
</evidence>
<evidence type="ECO:0000313" key="3">
    <source>
        <dbReference type="Proteomes" id="UP000016933"/>
    </source>
</evidence>
<dbReference type="HOGENOM" id="CLU_2236521_0_0_1"/>
<sequence length="105" mass="11524">MHSNPVRMLVNQIKHEDSGSHRAGGKGMQSNHKRLTEPSKSTPVRIDPSQVGSDRRKLRTTGRLTEHLMGEVKLTSKISCFNLEAIDSAVGASSSVAPLARTERY</sequence>
<dbReference type="EMBL" id="KB446538">
    <property type="protein sequence ID" value="EME45875.1"/>
    <property type="molecule type" value="Genomic_DNA"/>
</dbReference>
<gene>
    <name evidence="2" type="ORF">DOTSEDRAFT_34299</name>
</gene>